<gene>
    <name evidence="1" type="ORF">LIER_11932</name>
</gene>
<sequence length="103" mass="12086">MKANREFRITYSDRIRVRASCVDKGRSFRINNARVHKTGKWVVRYYVKENTCSLDLRMTRCRGVATSKAIAHMVKVDARYKVKPEEFLYTAALNLILRNRCIS</sequence>
<keyword evidence="2" id="KW-1185">Reference proteome</keyword>
<accession>A0AAV3PST5</accession>
<evidence type="ECO:0000313" key="2">
    <source>
        <dbReference type="Proteomes" id="UP001454036"/>
    </source>
</evidence>
<dbReference type="Proteomes" id="UP001454036">
    <property type="component" value="Unassembled WGS sequence"/>
</dbReference>
<name>A0AAV3PST5_LITER</name>
<organism evidence="1 2">
    <name type="scientific">Lithospermum erythrorhizon</name>
    <name type="common">Purple gromwell</name>
    <name type="synonym">Lithospermum officinale var. erythrorhizon</name>
    <dbReference type="NCBI Taxonomy" id="34254"/>
    <lineage>
        <taxon>Eukaryota</taxon>
        <taxon>Viridiplantae</taxon>
        <taxon>Streptophyta</taxon>
        <taxon>Embryophyta</taxon>
        <taxon>Tracheophyta</taxon>
        <taxon>Spermatophyta</taxon>
        <taxon>Magnoliopsida</taxon>
        <taxon>eudicotyledons</taxon>
        <taxon>Gunneridae</taxon>
        <taxon>Pentapetalae</taxon>
        <taxon>asterids</taxon>
        <taxon>lamiids</taxon>
        <taxon>Boraginales</taxon>
        <taxon>Boraginaceae</taxon>
        <taxon>Boraginoideae</taxon>
        <taxon>Lithospermeae</taxon>
        <taxon>Lithospermum</taxon>
    </lineage>
</organism>
<evidence type="ECO:0008006" key="3">
    <source>
        <dbReference type="Google" id="ProtNLM"/>
    </source>
</evidence>
<comment type="caution">
    <text evidence="1">The sequence shown here is derived from an EMBL/GenBank/DDBJ whole genome shotgun (WGS) entry which is preliminary data.</text>
</comment>
<dbReference type="EMBL" id="BAABME010002251">
    <property type="protein sequence ID" value="GAA0153771.1"/>
    <property type="molecule type" value="Genomic_DNA"/>
</dbReference>
<proteinExistence type="predicted"/>
<dbReference type="AlphaFoldDB" id="A0AAV3PST5"/>
<reference evidence="1 2" key="1">
    <citation type="submission" date="2024-01" db="EMBL/GenBank/DDBJ databases">
        <title>The complete chloroplast genome sequence of Lithospermum erythrorhizon: insights into the phylogenetic relationship among Boraginaceae species and the maternal lineages of purple gromwells.</title>
        <authorList>
            <person name="Okada T."/>
            <person name="Watanabe K."/>
        </authorList>
    </citation>
    <scope>NUCLEOTIDE SEQUENCE [LARGE SCALE GENOMIC DNA]</scope>
</reference>
<protein>
    <recommendedName>
        <fullName evidence="3">Transposase MuDR plant domain-containing protein</fullName>
    </recommendedName>
</protein>
<evidence type="ECO:0000313" key="1">
    <source>
        <dbReference type="EMBL" id="GAA0153771.1"/>
    </source>
</evidence>